<dbReference type="PANTHER" id="PTHR46769">
    <property type="entry name" value="POLYCYSTIC KIDNEY AND HEPATIC DISEASE 1 (AUTOSOMAL RECESSIVE)-LIKE 1"/>
    <property type="match status" value="1"/>
</dbReference>
<dbReference type="Gene3D" id="2.40.30.180">
    <property type="entry name" value="Ubiquitin-activating enzyme E1, FCCH domain"/>
    <property type="match status" value="3"/>
</dbReference>
<dbReference type="PANTHER" id="PTHR46769:SF2">
    <property type="entry name" value="FIBROCYSTIN-L ISOFORM 2 PRECURSOR-RELATED"/>
    <property type="match status" value="1"/>
</dbReference>
<dbReference type="Pfam" id="PF24606">
    <property type="entry name" value="CEMIP_beta-hel"/>
    <property type="match status" value="1"/>
</dbReference>
<evidence type="ECO:0000259" key="3">
    <source>
        <dbReference type="PROSITE" id="PS51484"/>
    </source>
</evidence>
<reference evidence="4 5" key="1">
    <citation type="submission" date="2018-02" db="EMBL/GenBank/DDBJ databases">
        <title>Subsurface microbial communities from deep shales in Ohio and West Virginia, USA.</title>
        <authorList>
            <person name="Wrighton K."/>
        </authorList>
    </citation>
    <scope>NUCLEOTIDE SEQUENCE [LARGE SCALE GENOMIC DNA]</scope>
    <source>
        <strain evidence="4 5">OWC-DMM</strain>
    </source>
</reference>
<evidence type="ECO:0000313" key="4">
    <source>
        <dbReference type="EMBL" id="PPK75806.1"/>
    </source>
</evidence>
<name>A0A2S6HED7_9GAMM</name>
<dbReference type="InterPro" id="IPR019316">
    <property type="entry name" value="G8_domain"/>
</dbReference>
<dbReference type="SMART" id="SM00710">
    <property type="entry name" value="PbH1"/>
    <property type="match status" value="7"/>
</dbReference>
<organism evidence="4 5">
    <name type="scientific">Methylobacter tundripaludum</name>
    <dbReference type="NCBI Taxonomy" id="173365"/>
    <lineage>
        <taxon>Bacteria</taxon>
        <taxon>Pseudomonadati</taxon>
        <taxon>Pseudomonadota</taxon>
        <taxon>Gammaproteobacteria</taxon>
        <taxon>Methylococcales</taxon>
        <taxon>Methylococcaceae</taxon>
        <taxon>Methylobacter</taxon>
    </lineage>
</organism>
<dbReference type="InterPro" id="IPR042302">
    <property type="entry name" value="E1_FCCH_sf"/>
</dbReference>
<dbReference type="EMBL" id="PTIZ01000005">
    <property type="protein sequence ID" value="PPK75806.1"/>
    <property type="molecule type" value="Genomic_DNA"/>
</dbReference>
<keyword evidence="2" id="KW-0325">Glycoprotein</keyword>
<comment type="caution">
    <text evidence="4">The sequence shown here is derived from an EMBL/GenBank/DDBJ whole genome shotgun (WGS) entry which is preliminary data.</text>
</comment>
<dbReference type="Pfam" id="PF10162">
    <property type="entry name" value="G8"/>
    <property type="match status" value="1"/>
</dbReference>
<dbReference type="Proteomes" id="UP000240010">
    <property type="component" value="Unassembled WGS sequence"/>
</dbReference>
<gene>
    <name evidence="4" type="ORF">B0F87_105279</name>
</gene>
<proteinExistence type="predicted"/>
<evidence type="ECO:0000256" key="1">
    <source>
        <dbReference type="ARBA" id="ARBA00022729"/>
    </source>
</evidence>
<protein>
    <submittedName>
        <fullName evidence="4">G8 domain-containing protein</fullName>
    </submittedName>
</protein>
<dbReference type="InterPro" id="IPR006626">
    <property type="entry name" value="PbH1"/>
</dbReference>
<sequence>MRNFTIKENTLSPQKPGLFALTLALALISFVPITAEAMSLTTALAPSTECLSKLNKQGPNPAVTVLAIGGTISPGGENSPCTSVTISTTDTTPFTAANPLIPVVIGSGGTLTIQDPGAGNTMTLYASSFLIQNTGTMQAGTTATPVAGQITIMMAGNSSAALPPTHGDLNANSRDITVMDGGVLTLYGGKGLSAMPDGTSNNPAVSPAFINTISGTKSWTYLAVPAGPASYNDGENVSAPVPSTVPDTTLTLATAVDWQIGDWISVATTSFSSHQTEIVQICAVNNTFPNPDPGVSPTPAIQGVPPYTITGIPPQVSQLTLCNKLKHYHYGGLTPTPSFFPSGTTQTVAAGGNPIDVSNQARSFYDGSERNYGIDERAEVALLSRNIKLTSVAGSPGDANNFIGGHLVAMVSATGKPSPTLQLVGVEIEKFGQALVGRYPVHLHHLPQYQITGAAKSATDSNSAISSSTIPANGSQVTISGVQGNTAANGTWTVTNANADSFELTGSTSKGTYTPGGSGYTSAPTVTFAGGGGTGAQGTAIIAGGTVTGVTITNGGSGYTSAPTVIFTGGGGTGALGTPTLADGVVTGVTNSGIWTPATILVQDVSVHHSYNKCFTVHGTANANFYNNACVRTVGQGVYLEDGANITGNQFIRNHIAGTMAVGTTYSFPQQNDSLYWDGDNLQALHTPPSNPITNAANVAAGGPIVITSSSIPANNAQVIISGVQGFSGANGTWTATNATSSAFQLQSVGNGAFTASNAALWRQKSGRFSYKMGGVSNASSASPIVITSSSGTVPDNGKPVIISNVNGNTAANGTWVVANANASTGTFTLQSVGSGTYSSGGTWGQAANWYNVNSIPDTSFSGANASGSYSIGPDMFVPGGFWITNLGNTFVNNSVAGCQAQGRGYWLLAQNGQNYNYPEFTGNRAHGCYHGIDTQPNDVNASNPQPTMNGTANDHAPLLLLNDNTVTRSRSRGFWGRGIFVTLHNNRFATNLRGFTLLGGGGPDGNIPGFWGMAHENVIAGMTRNNVERYPACSNNGTNWQTECTDVTLDSQNPQVIVWGNYPSTNMNIQGYTYYDGPARIEHNRFVNFRYDPTGIHPNDPAARLLTVADINKMATPALMMGQLTSPSGVTPAQNAASAANFEGYAGDPATGWQQSNAQSVPPTQYIQNSIWDNVDFKHQVYTEAVNMGNFSDGDKTTVILDKDSQLTGLGVAASSGVTDVVPTSLNNLDYYATDFTVDEPHSRGPNNFRASSLMSPHKYSTLNIESPKPTLDQRVEIKRDMPTYGDTVYPSLFLYGRGGNPIYEPFVMDRMGYTVYKKTGQEHGTQSVTAFEKRLLFSYTDPAVKKAGDFFVNRIAVYQTLKHPTKWQKINVYRTRRQWGQLYTGAMSPPGYVRPIGSSCDNAFLTGGNWTDCINRAKNQSPYNAAPYTNLGHPYGMTLQPATDWTSFEQPYKSLMGKTNPTPVDIANFITNQTFYYDSKNNLLYFYMIEDAPVQSGYAPYGTCNANKYSGYVKQIQGIKSFSDPGSVQAALDASCLASDETPQKNDMFSCNEIGCAAYLVDFSSAGVSSPPAPTAPNPITGASNASPIVITSANAPPTGTEVVITGVGGNTNANGTWTVKNTGANTFSLKNSTGNGAYTSGSGVWSIVPHPIHRTEYKNYNQYTLVYGTPLQQPNGLPVAANLAIGNTPPPQDGAALVGPMTPTDGTPPPLGDRVTYNFQSFSGVVDNVTENFTYRCVTTPSWSPVNARGAYPPSGGFTYPLHDSVCAWELPHPIATVAATTAAGPITITVPTGAPVPPNGAQVILAGVNAALNGSQSVTSSTSGTATTAGTFQIQGLSATPAASGGTWQLQPQ</sequence>
<feature type="domain" description="G8" evidence="3">
    <location>
        <begin position="73"/>
        <end position="224"/>
    </location>
</feature>
<dbReference type="InterPro" id="IPR052387">
    <property type="entry name" value="Fibrocystin"/>
</dbReference>
<dbReference type="InterPro" id="IPR055401">
    <property type="entry name" value="CEMIP_beta-hel_dom"/>
</dbReference>
<evidence type="ECO:0000313" key="5">
    <source>
        <dbReference type="Proteomes" id="UP000240010"/>
    </source>
</evidence>
<accession>A0A2S6HED7</accession>
<dbReference type="PROSITE" id="PS51484">
    <property type="entry name" value="G8"/>
    <property type="match status" value="1"/>
</dbReference>
<dbReference type="RefSeq" id="WP_104429012.1">
    <property type="nucleotide sequence ID" value="NZ_PTIZ01000005.1"/>
</dbReference>
<evidence type="ECO:0000256" key="2">
    <source>
        <dbReference type="ARBA" id="ARBA00023180"/>
    </source>
</evidence>
<keyword evidence="1" id="KW-0732">Signal</keyword>